<organism evidence="4 5">
    <name type="scientific">Parascardovia denticolens DSM 10105 = JCM 12538</name>
    <dbReference type="NCBI Taxonomy" id="864564"/>
    <lineage>
        <taxon>Bacteria</taxon>
        <taxon>Bacillati</taxon>
        <taxon>Actinomycetota</taxon>
        <taxon>Actinomycetes</taxon>
        <taxon>Bifidobacteriales</taxon>
        <taxon>Bifidobacteriaceae</taxon>
        <taxon>Parascardovia</taxon>
    </lineage>
</organism>
<keyword evidence="3" id="KW-0732">Signal</keyword>
<dbReference type="Pfam" id="PF19516">
    <property type="entry name" value="DUF6049"/>
    <property type="match status" value="1"/>
</dbReference>
<protein>
    <recommendedName>
        <fullName evidence="6">LPXTG-motif cell wall anchor domain protein</fullName>
    </recommendedName>
</protein>
<dbReference type="EMBL" id="AEON01000001">
    <property type="protein sequence ID" value="EFT83027.1"/>
    <property type="molecule type" value="Genomic_DNA"/>
</dbReference>
<dbReference type="AlphaFoldDB" id="E6JYG8"/>
<dbReference type="PATRIC" id="fig|864564.6.peg.1689"/>
<evidence type="ECO:0000313" key="5">
    <source>
        <dbReference type="Proteomes" id="UP000004946"/>
    </source>
</evidence>
<comment type="caution">
    <text evidence="4">The sequence shown here is derived from an EMBL/GenBank/DDBJ whole genome shotgun (WGS) entry which is preliminary data.</text>
</comment>
<dbReference type="eggNOG" id="ENOG5033P5Y">
    <property type="taxonomic scope" value="Bacteria"/>
</dbReference>
<sequence length="780" mass="82889">MRPTSEAEKTLTDPRRRGNHSFRLLLAFLLALVLPSAIALPSQAFAASQDGQGSQGSQSGTSYTNKSDYQTSSAGLTITLISSTPVVTAESGFKAVIRIRTNRAIRSGTVELFTNPTYLFPNSSSISDWASGKADSSAITTSQSLGTATLPAMKTGDSRTVDISLDSSQQTLTSMTWGAKPLLISVKAVAPLGSQITTTLRTFLTRSNADRPEKDLPKLGLVFLLPVTSRLEQGQAPSSQALRRLVQGEGAIAVKNLSAFLYPTSKESKSRQETLQKLASDYSFLNLVADPRLAGTLVGSKISAFSQSDGLDINTISQVKSSSWPETGINEETLKAQTSDDLAKRAGTKAASSPIALSNKTTAWTLDSLTQARTLGYKTVLSQKGFSDLEDSTVHTDKVTVPTSAGDVTVLTADRNLSSSHMDQAMSVNKTIAYSAFYETQAPYEKRILLVNLGTSWADRGEGGYQAYLKSLRAFLGTVHNLPWVETKQLTDLIAADSHYSPDQAKTMAQANEPVTEGTAVDAYRSALAQLSKDKANLRDFRDHVLVPSKNRGQSSSANAQGLSKGNVRKDSQATAPGYTLQNSDSWISGLEKSLEAIAQRGFTWDATPESVSKQGEDIHAVIRALAAAIQLNRVGSLNAVSDKVTLPVTITNDLPFPIQVGLRGTVEKDVAQNLGISLTPVDGITVGAHDDQQVSMTVSVLSGRRGKARISLVDRRGKAFGTASSTQIIGSFAVNGPVGYAIIALAVVLGLLGAYRQTKRALQGKTAAGNETAPIRPGG</sequence>
<gene>
    <name evidence="4" type="ORF">HMPREF0620_0032</name>
</gene>
<dbReference type="RefSeq" id="WP_006289998.1">
    <property type="nucleotide sequence ID" value="NZ_AP012333.1"/>
</dbReference>
<keyword evidence="2" id="KW-0472">Membrane</keyword>
<keyword evidence="5" id="KW-1185">Reference proteome</keyword>
<reference evidence="4 5" key="1">
    <citation type="submission" date="2010-12" db="EMBL/GenBank/DDBJ databases">
        <authorList>
            <person name="Muzny D."/>
            <person name="Qin X."/>
            <person name="Buhay C."/>
            <person name="Dugan-Rocha S."/>
            <person name="Ding Y."/>
            <person name="Chen G."/>
            <person name="Hawes A."/>
            <person name="Holder M."/>
            <person name="Jhangiani S."/>
            <person name="Johnson A."/>
            <person name="Khan Z."/>
            <person name="Li Z."/>
            <person name="Liu W."/>
            <person name="Liu X."/>
            <person name="Perez L."/>
            <person name="Shen H."/>
            <person name="Wang Q."/>
            <person name="Watt J."/>
            <person name="Xi L."/>
            <person name="Xin Y."/>
            <person name="Zhou J."/>
            <person name="Deng J."/>
            <person name="Jiang H."/>
            <person name="Liu Y."/>
            <person name="Qu J."/>
            <person name="Song X.-Z."/>
            <person name="Zhang L."/>
            <person name="Villasana D."/>
            <person name="Johnson A."/>
            <person name="Liu J."/>
            <person name="Liyanage D."/>
            <person name="Lorensuhewa L."/>
            <person name="Robinson T."/>
            <person name="Song A."/>
            <person name="Song B.-B."/>
            <person name="Dinh H."/>
            <person name="Thornton R."/>
            <person name="Coyle M."/>
            <person name="Francisco L."/>
            <person name="Jackson L."/>
            <person name="Javaid M."/>
            <person name="Korchina V."/>
            <person name="Kovar C."/>
            <person name="Mata R."/>
            <person name="Mathew T."/>
            <person name="Ngo R."/>
            <person name="Nguyen L."/>
            <person name="Nguyen N."/>
            <person name="Okwuonu G."/>
            <person name="Ongeri F."/>
            <person name="Pham C."/>
            <person name="Simmons D."/>
            <person name="Wilczek-Boney K."/>
            <person name="Hale W."/>
            <person name="Jakkamsetti A."/>
            <person name="Pham P."/>
            <person name="Ruth R."/>
            <person name="San Lucas F."/>
            <person name="Warren J."/>
            <person name="Zhang J."/>
            <person name="Zhao Z."/>
            <person name="Zhou C."/>
            <person name="Zhu D."/>
            <person name="Lee S."/>
            <person name="Bess C."/>
            <person name="Blankenburg K."/>
            <person name="Forbes L."/>
            <person name="Fu Q."/>
            <person name="Gubbala S."/>
            <person name="Hirani K."/>
            <person name="Jayaseelan J.C."/>
            <person name="Lara F."/>
            <person name="Munidasa M."/>
            <person name="Palculict T."/>
            <person name="Patil S."/>
            <person name="Pu L.-L."/>
            <person name="Saada N."/>
            <person name="Tang L."/>
            <person name="Weissenberger G."/>
            <person name="Zhu Y."/>
            <person name="Hemphill L."/>
            <person name="Shang Y."/>
            <person name="Youmans B."/>
            <person name="Ayvaz T."/>
            <person name="Ross M."/>
            <person name="Santibanez J."/>
            <person name="Aqrawi P."/>
            <person name="Gross S."/>
            <person name="Joshi V."/>
            <person name="Fowler G."/>
            <person name="Nazareth L."/>
            <person name="Reid J."/>
            <person name="Worley K."/>
            <person name="Petrosino J."/>
            <person name="Highlander S."/>
            <person name="Gibbs R."/>
        </authorList>
    </citation>
    <scope>NUCLEOTIDE SEQUENCE [LARGE SCALE GENOMIC DNA]</scope>
    <source>
        <strain evidence="4 5">DSM 10105</strain>
    </source>
</reference>
<feature type="compositionally biased region" description="Polar residues" evidence="1">
    <location>
        <begin position="551"/>
        <end position="564"/>
    </location>
</feature>
<feature type="region of interest" description="Disordered" evidence="1">
    <location>
        <begin position="546"/>
        <end position="579"/>
    </location>
</feature>
<dbReference type="InterPro" id="IPR046112">
    <property type="entry name" value="DUF6049"/>
</dbReference>
<evidence type="ECO:0000256" key="2">
    <source>
        <dbReference type="SAM" id="Phobius"/>
    </source>
</evidence>
<accession>E6JYG8</accession>
<evidence type="ECO:0000256" key="3">
    <source>
        <dbReference type="SAM" id="SignalP"/>
    </source>
</evidence>
<evidence type="ECO:0000313" key="4">
    <source>
        <dbReference type="EMBL" id="EFT83027.1"/>
    </source>
</evidence>
<dbReference type="KEGG" id="pdo:PSDT_1538"/>
<evidence type="ECO:0008006" key="6">
    <source>
        <dbReference type="Google" id="ProtNLM"/>
    </source>
</evidence>
<keyword evidence="2" id="KW-1133">Transmembrane helix</keyword>
<feature type="chain" id="PRO_5003206919" description="LPXTG-motif cell wall anchor domain protein" evidence="3">
    <location>
        <begin position="47"/>
        <end position="780"/>
    </location>
</feature>
<feature type="transmembrane region" description="Helical" evidence="2">
    <location>
        <begin position="739"/>
        <end position="756"/>
    </location>
</feature>
<dbReference type="HOGENOM" id="CLU_377534_0_0_11"/>
<evidence type="ECO:0000256" key="1">
    <source>
        <dbReference type="SAM" id="MobiDB-lite"/>
    </source>
</evidence>
<keyword evidence="2" id="KW-0812">Transmembrane</keyword>
<proteinExistence type="predicted"/>
<feature type="signal peptide" evidence="3">
    <location>
        <begin position="1"/>
        <end position="46"/>
    </location>
</feature>
<dbReference type="Proteomes" id="UP000004946">
    <property type="component" value="Chromosome"/>
</dbReference>
<name>E6JYG8_PARDN</name>